<dbReference type="Proteomes" id="UP000031975">
    <property type="component" value="Unassembled WGS sequence"/>
</dbReference>
<dbReference type="EMBL" id="JXQB01000001">
    <property type="protein sequence ID" value="KIM13745.1"/>
    <property type="molecule type" value="Genomic_DNA"/>
</dbReference>
<dbReference type="NCBIfam" id="TIGR03490">
    <property type="entry name" value="Mycoplas_LppA"/>
    <property type="match status" value="1"/>
</dbReference>
<feature type="compositionally biased region" description="Basic and acidic residues" evidence="1">
    <location>
        <begin position="70"/>
        <end position="97"/>
    </location>
</feature>
<protein>
    <submittedName>
        <fullName evidence="3">LppA/P72 family lipoprotein</fullName>
    </submittedName>
</protein>
<gene>
    <name evidence="3" type="ORF">MCGM508_01450</name>
</gene>
<feature type="region of interest" description="Disordered" evidence="1">
    <location>
        <begin position="25"/>
        <end position="112"/>
    </location>
</feature>
<proteinExistence type="predicted"/>
<organism evidence="3 4">
    <name type="scientific">Mycoplasma capricolum subsp. capricolum</name>
    <dbReference type="NCBI Taxonomy" id="40479"/>
    <lineage>
        <taxon>Bacteria</taxon>
        <taxon>Bacillati</taxon>
        <taxon>Mycoplasmatota</taxon>
        <taxon>Mollicutes</taxon>
        <taxon>Mycoplasmataceae</taxon>
        <taxon>Mycoplasma</taxon>
    </lineage>
</organism>
<dbReference type="PROSITE" id="PS51257">
    <property type="entry name" value="PROKAR_LIPOPROTEIN"/>
    <property type="match status" value="1"/>
</dbReference>
<reference evidence="3 4" key="1">
    <citation type="submission" date="2015-01" db="EMBL/GenBank/DDBJ databases">
        <title>Draft Genome Sequence of Mycoplasma capricolum subsp. capricolum str. GM508D.</title>
        <authorList>
            <person name="Calcutt M.J."/>
            <person name="Foecking M.F."/>
        </authorList>
    </citation>
    <scope>NUCLEOTIDE SEQUENCE [LARGE SCALE GENOMIC DNA]</scope>
    <source>
        <strain evidence="3 4">GM508D</strain>
    </source>
</reference>
<evidence type="ECO:0000313" key="4">
    <source>
        <dbReference type="Proteomes" id="UP000031975"/>
    </source>
</evidence>
<accession>A0A0C2ZLF6</accession>
<evidence type="ECO:0000256" key="2">
    <source>
        <dbReference type="SAM" id="SignalP"/>
    </source>
</evidence>
<feature type="signal peptide" evidence="2">
    <location>
        <begin position="1"/>
        <end position="21"/>
    </location>
</feature>
<evidence type="ECO:0000313" key="3">
    <source>
        <dbReference type="EMBL" id="KIM13745.1"/>
    </source>
</evidence>
<evidence type="ECO:0000256" key="1">
    <source>
        <dbReference type="SAM" id="MobiDB-lite"/>
    </source>
</evidence>
<keyword evidence="3" id="KW-0449">Lipoprotein</keyword>
<comment type="caution">
    <text evidence="3">The sequence shown here is derived from an EMBL/GenBank/DDBJ whole genome shotgun (WGS) entry which is preliminary data.</text>
</comment>
<sequence>MKKLNKLLLSILPISSISLLSLVSCSTTSSNNKKPEENRTNNTTKKEPEKLPENSKKPSHSETNNQPNKSDSEKEPNTSENKNNIEPKEPNSEKENNDQPQADESNDHNVDFSDLEKIEKKLSFRTIYFYAQRDATTALIDLIRDPSIIDTIFSKSYKNIFNKYHIQFLSNNGEIANNPKGLIEKVKLKFTDKKIGYSKTLEFTFIGFKISESKNNKNNKQKYIVKKEGAKELASLYPSLVAYMLLYSQDHNEYKGLMETRNVINFEELENGNSNLFSDPNLRLNAAAIKDSLFEYNEELAKLYKDKVVAVSYNDYDGTLGLQIKIENREYDPKTSSEPSIDLKFIFTGFRKVSLTDEKLNVLSLFLPQNKFKELTKRGPLKTKIQNIKKEQIYNKEYLIEEKNNDYLKQQIFKNILVDINDNALKTYKSTETLSLQSKEYSSILGLTGNMSIYPFHTIITKDSIQKIYLSINKDEEKYTAKIDFELHIPIFASTLSDLKSHATSGDEKILKLKISQNTSID</sequence>
<keyword evidence="2" id="KW-0732">Signal</keyword>
<dbReference type="AlphaFoldDB" id="A0A0C2ZLF6"/>
<dbReference type="RefSeq" id="WP_041159664.1">
    <property type="nucleotide sequence ID" value="NZ_JXQB01000001.1"/>
</dbReference>
<feature type="chain" id="PRO_5002172089" evidence="2">
    <location>
        <begin position="22"/>
        <end position="522"/>
    </location>
</feature>
<dbReference type="NCBIfam" id="NF045959">
    <property type="entry name" value="LppA_rel_LP"/>
    <property type="match status" value="1"/>
</dbReference>
<feature type="compositionally biased region" description="Basic and acidic residues" evidence="1">
    <location>
        <begin position="33"/>
        <end position="60"/>
    </location>
</feature>
<name>A0A0C2ZLF6_MYCCA</name>
<dbReference type="InterPro" id="IPR019992">
    <property type="entry name" value="Mycoides_lipoprot_LppA/p72"/>
</dbReference>